<evidence type="ECO:0000259" key="2">
    <source>
        <dbReference type="Pfam" id="PF10105"/>
    </source>
</evidence>
<feature type="domain" description="DUF2344" evidence="2">
    <location>
        <begin position="2"/>
        <end position="167"/>
    </location>
</feature>
<feature type="region of interest" description="Disordered" evidence="1">
    <location>
        <begin position="210"/>
        <end position="253"/>
    </location>
</feature>
<evidence type="ECO:0000313" key="4">
    <source>
        <dbReference type="Proteomes" id="UP001216390"/>
    </source>
</evidence>
<dbReference type="Pfam" id="PF10105">
    <property type="entry name" value="DUF2344"/>
    <property type="match status" value="1"/>
</dbReference>
<reference evidence="3" key="1">
    <citation type="submission" date="2023-01" db="EMBL/GenBank/DDBJ databases">
        <title>The diversity of Class Acidimicrobiia in South China Sea sediment environments and the proposal of Iamia marina sp. nov., a novel species of the genus Iamia.</title>
        <authorList>
            <person name="He Y."/>
            <person name="Tian X."/>
        </authorList>
    </citation>
    <scope>NUCLEOTIDE SEQUENCE</scope>
    <source>
        <strain evidence="3">DSM 19957</strain>
    </source>
</reference>
<proteinExistence type="predicted"/>
<dbReference type="NCBIfam" id="TIGR03936">
    <property type="entry name" value="sam_1_link_chp"/>
    <property type="match status" value="1"/>
</dbReference>
<name>A0AAF0BXC6_9ACTN</name>
<accession>A0AAF0BXC6</accession>
<evidence type="ECO:0000313" key="3">
    <source>
        <dbReference type="EMBL" id="WCO68858.1"/>
    </source>
</evidence>
<dbReference type="RefSeq" id="WP_272738373.1">
    <property type="nucleotide sequence ID" value="NZ_CP116942.1"/>
</dbReference>
<sequence>MRLRIRFTKQGKVRFTSHRDVARIWERTLRRVALPVARSQGFSPRPKVHFGLALPTGYESLAEYLDVDLVEGTHVDAATLPGPLTAALPGGLAATAAAEVDPRAPSLQHAVTSSRWEIEVTGLDLPTLEARCEDLLAAPELVMARQRKGKDVSDDVRPHLFHLQPTTPVDGGALLIAELGTLGRALRPRELVALLGVGAGEGKVCRTHQFTEHDGTRSEPLTPLAAAAPAAAPGPVSPADHPSPAPHAEARAS</sequence>
<keyword evidence="4" id="KW-1185">Reference proteome</keyword>
<gene>
    <name evidence="3" type="ORF">PO878_08995</name>
</gene>
<dbReference type="AlphaFoldDB" id="A0AAF0BXC6"/>
<dbReference type="KEGG" id="ima:PO878_08995"/>
<dbReference type="InterPro" id="IPR018768">
    <property type="entry name" value="DUF2344"/>
</dbReference>
<evidence type="ECO:0000256" key="1">
    <source>
        <dbReference type="SAM" id="MobiDB-lite"/>
    </source>
</evidence>
<dbReference type="EMBL" id="CP116942">
    <property type="protein sequence ID" value="WCO68858.1"/>
    <property type="molecule type" value="Genomic_DNA"/>
</dbReference>
<dbReference type="Proteomes" id="UP001216390">
    <property type="component" value="Chromosome"/>
</dbReference>
<protein>
    <submittedName>
        <fullName evidence="3">TIGR03936 family radical SAM-associated protein</fullName>
    </submittedName>
</protein>
<feature type="compositionally biased region" description="Low complexity" evidence="1">
    <location>
        <begin position="220"/>
        <end position="242"/>
    </location>
</feature>
<organism evidence="3 4">
    <name type="scientific">Iamia majanohamensis</name>
    <dbReference type="NCBI Taxonomy" id="467976"/>
    <lineage>
        <taxon>Bacteria</taxon>
        <taxon>Bacillati</taxon>
        <taxon>Actinomycetota</taxon>
        <taxon>Acidimicrobiia</taxon>
        <taxon>Acidimicrobiales</taxon>
        <taxon>Iamiaceae</taxon>
        <taxon>Iamia</taxon>
    </lineage>
</organism>